<dbReference type="EMBL" id="JANPWB010000002">
    <property type="protein sequence ID" value="KAJ1206719.1"/>
    <property type="molecule type" value="Genomic_DNA"/>
</dbReference>
<evidence type="ECO:0000256" key="1">
    <source>
        <dbReference type="SAM" id="Phobius"/>
    </source>
</evidence>
<comment type="caution">
    <text evidence="2">The sequence shown here is derived from an EMBL/GenBank/DDBJ whole genome shotgun (WGS) entry which is preliminary data.</text>
</comment>
<keyword evidence="3" id="KW-1185">Reference proteome</keyword>
<keyword evidence="1" id="KW-0812">Transmembrane</keyword>
<protein>
    <submittedName>
        <fullName evidence="2">Uncharacterized protein</fullName>
    </submittedName>
</protein>
<keyword evidence="1" id="KW-1133">Transmembrane helix</keyword>
<keyword evidence="1" id="KW-0472">Membrane</keyword>
<dbReference type="AlphaFoldDB" id="A0AAV7VYH1"/>
<reference evidence="2" key="1">
    <citation type="journal article" date="2022" name="bioRxiv">
        <title>Sequencing and chromosome-scale assembly of the giantPleurodeles waltlgenome.</title>
        <authorList>
            <person name="Brown T."/>
            <person name="Elewa A."/>
            <person name="Iarovenko S."/>
            <person name="Subramanian E."/>
            <person name="Araus A.J."/>
            <person name="Petzold A."/>
            <person name="Susuki M."/>
            <person name="Suzuki K.-i.T."/>
            <person name="Hayashi T."/>
            <person name="Toyoda A."/>
            <person name="Oliveira C."/>
            <person name="Osipova E."/>
            <person name="Leigh N.D."/>
            <person name="Simon A."/>
            <person name="Yun M.H."/>
        </authorList>
    </citation>
    <scope>NUCLEOTIDE SEQUENCE</scope>
    <source>
        <strain evidence="2">20211129_DDA</strain>
        <tissue evidence="2">Liver</tissue>
    </source>
</reference>
<sequence>MCVCNVSFTYKEGIRVEILRSKEVQSKMVTSTQFRGSYVGFGLFFYWINLIPVALRKATTGFISFVKHHGADDMPKGREVK</sequence>
<evidence type="ECO:0000313" key="3">
    <source>
        <dbReference type="Proteomes" id="UP001066276"/>
    </source>
</evidence>
<proteinExistence type="predicted"/>
<name>A0AAV7VYH1_PLEWA</name>
<evidence type="ECO:0000313" key="2">
    <source>
        <dbReference type="EMBL" id="KAJ1206719.1"/>
    </source>
</evidence>
<feature type="transmembrane region" description="Helical" evidence="1">
    <location>
        <begin position="36"/>
        <end position="55"/>
    </location>
</feature>
<dbReference type="Proteomes" id="UP001066276">
    <property type="component" value="Chromosome 1_2"/>
</dbReference>
<accession>A0AAV7VYH1</accession>
<gene>
    <name evidence="2" type="ORF">NDU88_002120</name>
</gene>
<organism evidence="2 3">
    <name type="scientific">Pleurodeles waltl</name>
    <name type="common">Iberian ribbed newt</name>
    <dbReference type="NCBI Taxonomy" id="8319"/>
    <lineage>
        <taxon>Eukaryota</taxon>
        <taxon>Metazoa</taxon>
        <taxon>Chordata</taxon>
        <taxon>Craniata</taxon>
        <taxon>Vertebrata</taxon>
        <taxon>Euteleostomi</taxon>
        <taxon>Amphibia</taxon>
        <taxon>Batrachia</taxon>
        <taxon>Caudata</taxon>
        <taxon>Salamandroidea</taxon>
        <taxon>Salamandridae</taxon>
        <taxon>Pleurodelinae</taxon>
        <taxon>Pleurodeles</taxon>
    </lineage>
</organism>